<keyword evidence="7 9" id="KW-0472">Membrane</keyword>
<dbReference type="PANTHER" id="PTHR35011">
    <property type="entry name" value="2,3-DIKETO-L-GULONATE TRAP TRANSPORTER SMALL PERMEASE PROTEIN YIAM"/>
    <property type="match status" value="1"/>
</dbReference>
<evidence type="ECO:0000256" key="3">
    <source>
        <dbReference type="ARBA" id="ARBA00022475"/>
    </source>
</evidence>
<keyword evidence="5 9" id="KW-0812">Transmembrane</keyword>
<comment type="subcellular location">
    <subcellularLocation>
        <location evidence="1">Cell inner membrane</location>
        <topology evidence="1">Multi-pass membrane protein</topology>
    </subcellularLocation>
</comment>
<evidence type="ECO:0000256" key="7">
    <source>
        <dbReference type="ARBA" id="ARBA00023136"/>
    </source>
</evidence>
<evidence type="ECO:0000256" key="1">
    <source>
        <dbReference type="ARBA" id="ARBA00004429"/>
    </source>
</evidence>
<dbReference type="Pfam" id="PF04290">
    <property type="entry name" value="DctQ"/>
    <property type="match status" value="1"/>
</dbReference>
<evidence type="ECO:0000256" key="9">
    <source>
        <dbReference type="SAM" id="Phobius"/>
    </source>
</evidence>
<evidence type="ECO:0000313" key="12">
    <source>
        <dbReference type="Proteomes" id="UP001601058"/>
    </source>
</evidence>
<keyword evidence="4" id="KW-0997">Cell inner membrane</keyword>
<evidence type="ECO:0000256" key="2">
    <source>
        <dbReference type="ARBA" id="ARBA00022448"/>
    </source>
</evidence>
<dbReference type="InterPro" id="IPR055348">
    <property type="entry name" value="DctQ"/>
</dbReference>
<dbReference type="RefSeq" id="WP_389222782.1">
    <property type="nucleotide sequence ID" value="NZ_JBIACJ010000014.1"/>
</dbReference>
<evidence type="ECO:0000256" key="5">
    <source>
        <dbReference type="ARBA" id="ARBA00022692"/>
    </source>
</evidence>
<dbReference type="EMBL" id="JBIACJ010000014">
    <property type="protein sequence ID" value="MFE8698415.1"/>
    <property type="molecule type" value="Genomic_DNA"/>
</dbReference>
<evidence type="ECO:0000256" key="6">
    <source>
        <dbReference type="ARBA" id="ARBA00022989"/>
    </source>
</evidence>
<keyword evidence="12" id="KW-1185">Reference proteome</keyword>
<dbReference type="Proteomes" id="UP001601058">
    <property type="component" value="Unassembled WGS sequence"/>
</dbReference>
<comment type="similarity">
    <text evidence="8">Belongs to the TRAP transporter small permease family.</text>
</comment>
<keyword evidence="2" id="KW-0813">Transport</keyword>
<name>A0ABW6K637_9BACI</name>
<feature type="transmembrane region" description="Helical" evidence="9">
    <location>
        <begin position="131"/>
        <end position="152"/>
    </location>
</feature>
<comment type="caution">
    <text evidence="11">The sequence shown here is derived from an EMBL/GenBank/DDBJ whole genome shotgun (WGS) entry which is preliminary data.</text>
</comment>
<evidence type="ECO:0000313" key="11">
    <source>
        <dbReference type="EMBL" id="MFE8698415.1"/>
    </source>
</evidence>
<reference evidence="11 12" key="1">
    <citation type="submission" date="2024-08" db="EMBL/GenBank/DDBJ databases">
        <title>Two novel Cytobacillus novel species.</title>
        <authorList>
            <person name="Liu G."/>
        </authorList>
    </citation>
    <scope>NUCLEOTIDE SEQUENCE [LARGE SCALE GENOMIC DNA]</scope>
    <source>
        <strain evidence="11 12">FJAT-53684</strain>
    </source>
</reference>
<keyword evidence="6 9" id="KW-1133">Transmembrane helix</keyword>
<gene>
    <name evidence="11" type="ORF">ACFYKT_19085</name>
</gene>
<protein>
    <submittedName>
        <fullName evidence="11">TRAP transporter small permease</fullName>
    </submittedName>
</protein>
<feature type="transmembrane region" description="Helical" evidence="9">
    <location>
        <begin position="15"/>
        <end position="38"/>
    </location>
</feature>
<feature type="transmembrane region" description="Helical" evidence="9">
    <location>
        <begin position="89"/>
        <end position="111"/>
    </location>
</feature>
<evidence type="ECO:0000256" key="4">
    <source>
        <dbReference type="ARBA" id="ARBA00022519"/>
    </source>
</evidence>
<organism evidence="11 12">
    <name type="scientific">Cytobacillus mangrovibacter</name>
    <dbReference type="NCBI Taxonomy" id="3299024"/>
    <lineage>
        <taxon>Bacteria</taxon>
        <taxon>Bacillati</taxon>
        <taxon>Bacillota</taxon>
        <taxon>Bacilli</taxon>
        <taxon>Bacillales</taxon>
        <taxon>Bacillaceae</taxon>
        <taxon>Cytobacillus</taxon>
    </lineage>
</organism>
<dbReference type="PANTHER" id="PTHR35011:SF2">
    <property type="entry name" value="2,3-DIKETO-L-GULONATE TRAP TRANSPORTER SMALL PERMEASE PROTEIN YIAM"/>
    <property type="match status" value="1"/>
</dbReference>
<evidence type="ECO:0000259" key="10">
    <source>
        <dbReference type="Pfam" id="PF04290"/>
    </source>
</evidence>
<dbReference type="InterPro" id="IPR007387">
    <property type="entry name" value="TRAP_DctQ"/>
</dbReference>
<feature type="transmembrane region" description="Helical" evidence="9">
    <location>
        <begin position="50"/>
        <end position="68"/>
    </location>
</feature>
<keyword evidence="3" id="KW-1003">Cell membrane</keyword>
<feature type="domain" description="Tripartite ATP-independent periplasmic transporters DctQ component" evidence="10">
    <location>
        <begin position="27"/>
        <end position="155"/>
    </location>
</feature>
<accession>A0ABW6K637</accession>
<proteinExistence type="inferred from homology"/>
<evidence type="ECO:0000256" key="8">
    <source>
        <dbReference type="ARBA" id="ARBA00038436"/>
    </source>
</evidence>
<sequence length="164" mass="19176">MRLIDTVISQIEKTYLFFSTLIFAILILINVVDIAYRLTVGSSITATQELSILCFSWMVFLGMAVVLKRNLDPKITIFLDRFVQKKYHVFFDIVVNILIMVFLSTVLIIMVEYLKVQSLREANYLPINYMLFSLPIVFSFTYMIIITIRELIELFHQTRGKEIS</sequence>